<dbReference type="Proteomes" id="UP001500567">
    <property type="component" value="Unassembled WGS sequence"/>
</dbReference>
<sequence length="54" mass="5850">MTRAACPVFGYRTGRLGYRTPAKWAAKTVVAPAPTARTLAFEQPVQSVTRQQAA</sequence>
<name>A0ABP7RZX5_9BACT</name>
<gene>
    <name evidence="1" type="ORF">GCM10022408_15410</name>
</gene>
<dbReference type="EMBL" id="BAABDJ010000009">
    <property type="protein sequence ID" value="GAA4004528.1"/>
    <property type="molecule type" value="Genomic_DNA"/>
</dbReference>
<evidence type="ECO:0000313" key="1">
    <source>
        <dbReference type="EMBL" id="GAA4004528.1"/>
    </source>
</evidence>
<keyword evidence="2" id="KW-1185">Reference proteome</keyword>
<accession>A0ABP7RZX5</accession>
<reference evidence="2" key="1">
    <citation type="journal article" date="2019" name="Int. J. Syst. Evol. Microbiol.">
        <title>The Global Catalogue of Microorganisms (GCM) 10K type strain sequencing project: providing services to taxonomists for standard genome sequencing and annotation.</title>
        <authorList>
            <consortium name="The Broad Institute Genomics Platform"/>
            <consortium name="The Broad Institute Genome Sequencing Center for Infectious Disease"/>
            <person name="Wu L."/>
            <person name="Ma J."/>
        </authorList>
    </citation>
    <scope>NUCLEOTIDE SEQUENCE [LARGE SCALE GENOMIC DNA]</scope>
    <source>
        <strain evidence="2">JCM 17224</strain>
    </source>
</reference>
<organism evidence="1 2">
    <name type="scientific">Hymenobacter fastidiosus</name>
    <dbReference type="NCBI Taxonomy" id="486264"/>
    <lineage>
        <taxon>Bacteria</taxon>
        <taxon>Pseudomonadati</taxon>
        <taxon>Bacteroidota</taxon>
        <taxon>Cytophagia</taxon>
        <taxon>Cytophagales</taxon>
        <taxon>Hymenobacteraceae</taxon>
        <taxon>Hymenobacter</taxon>
    </lineage>
</organism>
<proteinExistence type="predicted"/>
<protein>
    <submittedName>
        <fullName evidence="1">Uncharacterized protein</fullName>
    </submittedName>
</protein>
<comment type="caution">
    <text evidence="1">The sequence shown here is derived from an EMBL/GenBank/DDBJ whole genome shotgun (WGS) entry which is preliminary data.</text>
</comment>
<evidence type="ECO:0000313" key="2">
    <source>
        <dbReference type="Proteomes" id="UP001500567"/>
    </source>
</evidence>